<keyword evidence="2" id="KW-1185">Reference proteome</keyword>
<dbReference type="AlphaFoldDB" id="A0A5B7EX55"/>
<evidence type="ECO:0000313" key="1">
    <source>
        <dbReference type="EMBL" id="MPC39620.1"/>
    </source>
</evidence>
<dbReference type="OrthoDB" id="9997853at2759"/>
<sequence>MWPLKIILEYLVGETYAAVHKHIDSDAAHLLSLLPITTAPFTTDTEYIVSKPFIAHSKCAKPFDCFSFSSP</sequence>
<gene>
    <name evidence="1" type="ORF">E2C01_033164</name>
</gene>
<protein>
    <submittedName>
        <fullName evidence="1">Uncharacterized protein</fullName>
    </submittedName>
</protein>
<dbReference type="Proteomes" id="UP000324222">
    <property type="component" value="Unassembled WGS sequence"/>
</dbReference>
<proteinExistence type="predicted"/>
<evidence type="ECO:0000313" key="2">
    <source>
        <dbReference type="Proteomes" id="UP000324222"/>
    </source>
</evidence>
<dbReference type="EMBL" id="VSRR010004423">
    <property type="protein sequence ID" value="MPC39620.1"/>
    <property type="molecule type" value="Genomic_DNA"/>
</dbReference>
<comment type="caution">
    <text evidence="1">The sequence shown here is derived from an EMBL/GenBank/DDBJ whole genome shotgun (WGS) entry which is preliminary data.</text>
</comment>
<name>A0A5B7EX55_PORTR</name>
<organism evidence="1 2">
    <name type="scientific">Portunus trituberculatus</name>
    <name type="common">Swimming crab</name>
    <name type="synonym">Neptunus trituberculatus</name>
    <dbReference type="NCBI Taxonomy" id="210409"/>
    <lineage>
        <taxon>Eukaryota</taxon>
        <taxon>Metazoa</taxon>
        <taxon>Ecdysozoa</taxon>
        <taxon>Arthropoda</taxon>
        <taxon>Crustacea</taxon>
        <taxon>Multicrustacea</taxon>
        <taxon>Malacostraca</taxon>
        <taxon>Eumalacostraca</taxon>
        <taxon>Eucarida</taxon>
        <taxon>Decapoda</taxon>
        <taxon>Pleocyemata</taxon>
        <taxon>Brachyura</taxon>
        <taxon>Eubrachyura</taxon>
        <taxon>Portunoidea</taxon>
        <taxon>Portunidae</taxon>
        <taxon>Portuninae</taxon>
        <taxon>Portunus</taxon>
    </lineage>
</organism>
<reference evidence="1 2" key="1">
    <citation type="submission" date="2019-05" db="EMBL/GenBank/DDBJ databases">
        <title>Another draft genome of Portunus trituberculatus and its Hox gene families provides insights of decapod evolution.</title>
        <authorList>
            <person name="Jeong J.-H."/>
            <person name="Song I."/>
            <person name="Kim S."/>
            <person name="Choi T."/>
            <person name="Kim D."/>
            <person name="Ryu S."/>
            <person name="Kim W."/>
        </authorList>
    </citation>
    <scope>NUCLEOTIDE SEQUENCE [LARGE SCALE GENOMIC DNA]</scope>
    <source>
        <tissue evidence="1">Muscle</tissue>
    </source>
</reference>
<accession>A0A5B7EX55</accession>